<dbReference type="Proteomes" id="UP000289152">
    <property type="component" value="Unassembled WGS sequence"/>
</dbReference>
<protein>
    <recommendedName>
        <fullName evidence="6">Tyr recombinase domain-containing protein</fullName>
    </recommendedName>
</protein>
<dbReference type="Gene3D" id="1.10.443.10">
    <property type="entry name" value="Intergrase catalytic core"/>
    <property type="match status" value="1"/>
</dbReference>
<evidence type="ECO:0000313" key="4">
    <source>
        <dbReference type="EMBL" id="RXK39088.1"/>
    </source>
</evidence>
<dbReference type="SUPFAM" id="SSF56349">
    <property type="entry name" value="DNA breaking-rejoining enzymes"/>
    <property type="match status" value="1"/>
</dbReference>
<evidence type="ECO:0000256" key="1">
    <source>
        <dbReference type="ARBA" id="ARBA00023125"/>
    </source>
</evidence>
<dbReference type="Gene3D" id="1.10.150.130">
    <property type="match status" value="1"/>
</dbReference>
<reference evidence="4 5" key="1">
    <citation type="submission" date="2016-06" db="EMBL/GenBank/DDBJ databases">
        <title>Evolution of pathogenesis and genome organization in the Tremellales.</title>
        <authorList>
            <person name="Cuomo C."/>
            <person name="Litvintseva A."/>
            <person name="Heitman J."/>
            <person name="Chen Y."/>
            <person name="Sun S."/>
            <person name="Springer D."/>
            <person name="Dromer F."/>
            <person name="Young S."/>
            <person name="Zeng Q."/>
            <person name="Chapman S."/>
            <person name="Gujja S."/>
            <person name="Saif S."/>
            <person name="Birren B."/>
        </authorList>
    </citation>
    <scope>NUCLEOTIDE SEQUENCE [LARGE SCALE GENOMIC DNA]</scope>
    <source>
        <strain evidence="4 5">ATCC 28783</strain>
    </source>
</reference>
<dbReference type="InterPro" id="IPR052925">
    <property type="entry name" value="Phage_Integrase-like_Recomb"/>
</dbReference>
<accession>A0A4Q1BMM5</accession>
<dbReference type="EMBL" id="SDIL01000036">
    <property type="protein sequence ID" value="RXK39088.1"/>
    <property type="molecule type" value="Genomic_DNA"/>
</dbReference>
<evidence type="ECO:0000256" key="3">
    <source>
        <dbReference type="SAM" id="Phobius"/>
    </source>
</evidence>
<sequence length="331" mass="36687">MAYDKVVESYARFGRVQGWTGPLFPAKAERVSVWIAHEAHRLTREGKQLFKKTLETKVYALLSWHKDLGYTTDGVVSPRVQRVITGANRFHGVNVKPQPLPITLPILRAVVKEIRENVGLYGGVSTALALVACYTVGFACFMRMGELTYTSFDHQFDLSRSAITIDDHGNPSLLRLSASKTDPFRIGISIPIPKGPTDICPVRHLRRWMIATRSRPHDPPLLTLGNDLNFPKSKVVNYLTKALTNAGYPGHKFSGHSLRRGAATWAASVGMSATQIQTLGRWSSDAYKLYVDAGPRSHLEAGRRLLFSTSEDSSLDPSGIPRPAQVWRPAI</sequence>
<dbReference type="InterPro" id="IPR011010">
    <property type="entry name" value="DNA_brk_join_enz"/>
</dbReference>
<dbReference type="InParanoid" id="A0A4Q1BMM5"/>
<gene>
    <name evidence="4" type="ORF">M231_03593</name>
</gene>
<dbReference type="GO" id="GO:0003677">
    <property type="term" value="F:DNA binding"/>
    <property type="evidence" value="ECO:0007669"/>
    <property type="project" value="UniProtKB-KW"/>
</dbReference>
<keyword evidence="2" id="KW-0233">DNA recombination</keyword>
<feature type="transmembrane region" description="Helical" evidence="3">
    <location>
        <begin position="118"/>
        <end position="141"/>
    </location>
</feature>
<dbReference type="GO" id="GO:0015074">
    <property type="term" value="P:DNA integration"/>
    <property type="evidence" value="ECO:0007669"/>
    <property type="project" value="InterPro"/>
</dbReference>
<dbReference type="AlphaFoldDB" id="A0A4Q1BMM5"/>
<proteinExistence type="predicted"/>
<dbReference type="OrthoDB" id="2896586at2759"/>
<dbReference type="STRING" id="5217.A0A4Q1BMM5"/>
<dbReference type="InterPro" id="IPR013762">
    <property type="entry name" value="Integrase-like_cat_sf"/>
</dbReference>
<keyword evidence="1" id="KW-0238">DNA-binding</keyword>
<comment type="caution">
    <text evidence="4">The sequence shown here is derived from an EMBL/GenBank/DDBJ whole genome shotgun (WGS) entry which is preliminary data.</text>
</comment>
<dbReference type="InterPro" id="IPR010998">
    <property type="entry name" value="Integrase_recombinase_N"/>
</dbReference>
<dbReference type="PANTHER" id="PTHR34605:SF3">
    <property type="entry name" value="P CELL-TYPE AGGLUTINATION PROTEIN MAP4-LIKE-RELATED"/>
    <property type="match status" value="1"/>
</dbReference>
<evidence type="ECO:0008006" key="6">
    <source>
        <dbReference type="Google" id="ProtNLM"/>
    </source>
</evidence>
<organism evidence="4 5">
    <name type="scientific">Tremella mesenterica</name>
    <name type="common">Jelly fungus</name>
    <dbReference type="NCBI Taxonomy" id="5217"/>
    <lineage>
        <taxon>Eukaryota</taxon>
        <taxon>Fungi</taxon>
        <taxon>Dikarya</taxon>
        <taxon>Basidiomycota</taxon>
        <taxon>Agaricomycotina</taxon>
        <taxon>Tremellomycetes</taxon>
        <taxon>Tremellales</taxon>
        <taxon>Tremellaceae</taxon>
        <taxon>Tremella</taxon>
    </lineage>
</organism>
<dbReference type="GO" id="GO:0006310">
    <property type="term" value="P:DNA recombination"/>
    <property type="evidence" value="ECO:0007669"/>
    <property type="project" value="UniProtKB-KW"/>
</dbReference>
<evidence type="ECO:0000256" key="2">
    <source>
        <dbReference type="ARBA" id="ARBA00023172"/>
    </source>
</evidence>
<name>A0A4Q1BMM5_TREME</name>
<keyword evidence="3" id="KW-0812">Transmembrane</keyword>
<keyword evidence="5" id="KW-1185">Reference proteome</keyword>
<evidence type="ECO:0000313" key="5">
    <source>
        <dbReference type="Proteomes" id="UP000289152"/>
    </source>
</evidence>
<keyword evidence="3" id="KW-1133">Transmembrane helix</keyword>
<dbReference type="PANTHER" id="PTHR34605">
    <property type="entry name" value="PHAGE_INTEGRASE DOMAIN-CONTAINING PROTEIN"/>
    <property type="match status" value="1"/>
</dbReference>
<keyword evidence="3" id="KW-0472">Membrane</keyword>